<evidence type="ECO:0000313" key="3">
    <source>
        <dbReference type="Proteomes" id="UP000198703"/>
    </source>
</evidence>
<feature type="region of interest" description="Disordered" evidence="1">
    <location>
        <begin position="50"/>
        <end position="77"/>
    </location>
</feature>
<organism evidence="2 3">
    <name type="scientific">Rubrimonas cliftonensis</name>
    <dbReference type="NCBI Taxonomy" id="89524"/>
    <lineage>
        <taxon>Bacteria</taxon>
        <taxon>Pseudomonadati</taxon>
        <taxon>Pseudomonadota</taxon>
        <taxon>Alphaproteobacteria</taxon>
        <taxon>Rhodobacterales</taxon>
        <taxon>Paracoccaceae</taxon>
        <taxon>Rubrimonas</taxon>
    </lineage>
</organism>
<accession>A0A1H4C084</accession>
<feature type="compositionally biased region" description="Basic residues" evidence="1">
    <location>
        <begin position="60"/>
        <end position="69"/>
    </location>
</feature>
<reference evidence="2 3" key="1">
    <citation type="submission" date="2016-10" db="EMBL/GenBank/DDBJ databases">
        <authorList>
            <person name="de Groot N.N."/>
        </authorList>
    </citation>
    <scope>NUCLEOTIDE SEQUENCE [LARGE SCALE GENOMIC DNA]</scope>
    <source>
        <strain evidence="2 3">DSM 15345</strain>
    </source>
</reference>
<sequence>MTGEDRSDHASGLDAAFAELAAAPPREAPAAFLDACAADAARVALERGTAAAANGQGARRQARFGRRSVARPSRGPSPRSLAMAAAAALGFVVGASGALDGVAGQDAAQDAALAAFEGADLLGEAAALDLTLEDGS</sequence>
<protein>
    <submittedName>
        <fullName evidence="2">Uncharacterized protein</fullName>
    </submittedName>
</protein>
<dbReference type="EMBL" id="FNQM01000006">
    <property type="protein sequence ID" value="SEA53492.1"/>
    <property type="molecule type" value="Genomic_DNA"/>
</dbReference>
<proteinExistence type="predicted"/>
<dbReference type="STRING" id="89524.SAMN05444370_106124"/>
<dbReference type="RefSeq" id="WP_093253627.1">
    <property type="nucleotide sequence ID" value="NZ_FNQM01000006.1"/>
</dbReference>
<keyword evidence="3" id="KW-1185">Reference proteome</keyword>
<name>A0A1H4C084_9RHOB</name>
<evidence type="ECO:0000313" key="2">
    <source>
        <dbReference type="EMBL" id="SEA53492.1"/>
    </source>
</evidence>
<evidence type="ECO:0000256" key="1">
    <source>
        <dbReference type="SAM" id="MobiDB-lite"/>
    </source>
</evidence>
<feature type="compositionally biased region" description="Low complexity" evidence="1">
    <location>
        <begin position="50"/>
        <end position="59"/>
    </location>
</feature>
<dbReference type="AlphaFoldDB" id="A0A1H4C084"/>
<gene>
    <name evidence="2" type="ORF">SAMN05444370_106124</name>
</gene>
<dbReference type="Proteomes" id="UP000198703">
    <property type="component" value="Unassembled WGS sequence"/>
</dbReference>